<dbReference type="AlphaFoldDB" id="A0A1F5GTT1"/>
<evidence type="ECO:0000259" key="9">
    <source>
        <dbReference type="Pfam" id="PF02781"/>
    </source>
</evidence>
<feature type="binding site" evidence="7">
    <location>
        <position position="55"/>
    </location>
    <ligand>
        <name>NADP(+)</name>
        <dbReference type="ChEBI" id="CHEBI:58349"/>
    </ligand>
</feature>
<evidence type="ECO:0000256" key="3">
    <source>
        <dbReference type="ARBA" id="ARBA00022526"/>
    </source>
</evidence>
<comment type="pathway">
    <text evidence="1 7">Carbohydrate degradation; pentose phosphate pathway; D-ribulose 5-phosphate from D-glucose 6-phosphate (oxidative stage): step 1/3.</text>
</comment>
<evidence type="ECO:0000256" key="7">
    <source>
        <dbReference type="HAMAP-Rule" id="MF_00966"/>
    </source>
</evidence>
<evidence type="ECO:0000259" key="8">
    <source>
        <dbReference type="Pfam" id="PF00479"/>
    </source>
</evidence>
<feature type="binding site" evidence="7">
    <location>
        <position position="341"/>
    </location>
    <ligand>
        <name>substrate</name>
    </ligand>
</feature>
<dbReference type="InterPro" id="IPR001282">
    <property type="entry name" value="G6P_DH"/>
</dbReference>
<evidence type="ECO:0000256" key="4">
    <source>
        <dbReference type="ARBA" id="ARBA00022857"/>
    </source>
</evidence>
<protein>
    <recommendedName>
        <fullName evidence="7">Glucose-6-phosphate 1-dehydrogenase</fullName>
        <shortName evidence="7">G6PD</shortName>
        <ecNumber evidence="7">1.1.1.49</ecNumber>
    </recommendedName>
</protein>
<comment type="catalytic activity">
    <reaction evidence="7">
        <text>D-glucose 6-phosphate + NADP(+) = 6-phospho-D-glucono-1,5-lactone + NADPH + H(+)</text>
        <dbReference type="Rhea" id="RHEA:15841"/>
        <dbReference type="ChEBI" id="CHEBI:15378"/>
        <dbReference type="ChEBI" id="CHEBI:57783"/>
        <dbReference type="ChEBI" id="CHEBI:57955"/>
        <dbReference type="ChEBI" id="CHEBI:58349"/>
        <dbReference type="ChEBI" id="CHEBI:61548"/>
        <dbReference type="EC" id="1.1.1.49"/>
    </reaction>
</comment>
<comment type="caution">
    <text evidence="10">The sequence shown here is derived from an EMBL/GenBank/DDBJ whole genome shotgun (WGS) entry which is preliminary data.</text>
</comment>
<evidence type="ECO:0000256" key="1">
    <source>
        <dbReference type="ARBA" id="ARBA00004937"/>
    </source>
</evidence>
<dbReference type="GO" id="GO:0009051">
    <property type="term" value="P:pentose-phosphate shunt, oxidative branch"/>
    <property type="evidence" value="ECO:0007669"/>
    <property type="project" value="TreeGrafter"/>
</dbReference>
<dbReference type="Pfam" id="PF02781">
    <property type="entry name" value="G6PD_C"/>
    <property type="match status" value="1"/>
</dbReference>
<dbReference type="InterPro" id="IPR022674">
    <property type="entry name" value="G6P_DH_NAD-bd"/>
</dbReference>
<evidence type="ECO:0000313" key="10">
    <source>
        <dbReference type="EMBL" id="OGD95282.1"/>
    </source>
</evidence>
<feature type="binding site" evidence="7">
    <location>
        <begin position="92"/>
        <end position="93"/>
    </location>
    <ligand>
        <name>NADP(+)</name>
        <dbReference type="ChEBI" id="CHEBI:58349"/>
    </ligand>
</feature>
<dbReference type="EC" id="1.1.1.49" evidence="7"/>
<dbReference type="HAMAP" id="MF_00966">
    <property type="entry name" value="G6PD"/>
    <property type="match status" value="1"/>
</dbReference>
<keyword evidence="5 7" id="KW-0560">Oxidoreductase</keyword>
<sequence length="494" mass="57005">MALPKNIEKIKNLPTVFIIFGATGDLSRKKLFPSLFELFTTNLLPEKIKILASSRSQYSNEEFAQIVKETVNPKDVTAWEKFISNLEFISSDVSENKNLDLISNRLLQIEKEAKTCVQRIIYLAISPSIYQKAFENIGKNKLNLGCRTHNNKARIVIEKPFGHNFASAQELNSVLIKYFEKEQIFRIDHFLGKETVQNILAFRFGNEIFEPIWNNQYIDNIQITFTENIGVEKRGSFYDETGALRDVVQNHLFQLLALVAMEAPKSLTHEHFRDKRLEIIKSIKTMNPKEVAKCTLRGQYEGYQSEENVNPNSNTETFALVKLFIENKRWHGVPFYIRTGKKIMGNVTSIIISFKEKGHEIYENFWAKPLPNHITIQIKPTEGIGLRLVAKKPGFETVLEPVDMEFCYRTSFENHQPDAYERLLMDVIFGDQTLFIGEVGESWKIIDPIVKTWQSGNPPLFTYKTGSWGPKEADKFIEQDGRKWLAPYLTICNI</sequence>
<organism evidence="10 11">
    <name type="scientific">Candidatus Curtissbacteria bacterium RIFCSPHIGHO2_12_FULL_38_9b</name>
    <dbReference type="NCBI Taxonomy" id="1797720"/>
    <lineage>
        <taxon>Bacteria</taxon>
        <taxon>Candidatus Curtissiibacteriota</taxon>
    </lineage>
</organism>
<dbReference type="Gene3D" id="3.40.50.720">
    <property type="entry name" value="NAD(P)-binding Rossmann-like Domain"/>
    <property type="match status" value="1"/>
</dbReference>
<dbReference type="Proteomes" id="UP000176666">
    <property type="component" value="Unassembled WGS sequence"/>
</dbReference>
<reference evidence="10 11" key="1">
    <citation type="journal article" date="2016" name="Nat. Commun.">
        <title>Thousands of microbial genomes shed light on interconnected biogeochemical processes in an aquifer system.</title>
        <authorList>
            <person name="Anantharaman K."/>
            <person name="Brown C.T."/>
            <person name="Hug L.A."/>
            <person name="Sharon I."/>
            <person name="Castelle C.J."/>
            <person name="Probst A.J."/>
            <person name="Thomas B.C."/>
            <person name="Singh A."/>
            <person name="Wilkins M.J."/>
            <person name="Karaoz U."/>
            <person name="Brodie E.L."/>
            <person name="Williams K.H."/>
            <person name="Hubbard S.S."/>
            <person name="Banfield J.F."/>
        </authorList>
    </citation>
    <scope>NUCLEOTIDE SEQUENCE [LARGE SCALE GENOMIC DNA]</scope>
</reference>
<evidence type="ECO:0000256" key="2">
    <source>
        <dbReference type="ARBA" id="ARBA00009975"/>
    </source>
</evidence>
<gene>
    <name evidence="7" type="primary">zwf</name>
    <name evidence="10" type="ORF">A3F02_01365</name>
</gene>
<dbReference type="SUPFAM" id="SSF55347">
    <property type="entry name" value="Glyceraldehyde-3-phosphate dehydrogenase-like, C-terminal domain"/>
    <property type="match status" value="1"/>
</dbReference>
<dbReference type="GO" id="GO:0005829">
    <property type="term" value="C:cytosol"/>
    <property type="evidence" value="ECO:0007669"/>
    <property type="project" value="TreeGrafter"/>
</dbReference>
<accession>A0A1F5GTT1</accession>
<name>A0A1F5GTT1_9BACT</name>
<dbReference type="InterPro" id="IPR022675">
    <property type="entry name" value="G6P_DH_C"/>
</dbReference>
<dbReference type="Gene3D" id="3.30.360.10">
    <property type="entry name" value="Dihydrodipicolinate Reductase, domain 2"/>
    <property type="match status" value="1"/>
</dbReference>
<feature type="domain" description="Glucose-6-phosphate dehydrogenase NAD-binding" evidence="8">
    <location>
        <begin position="18"/>
        <end position="198"/>
    </location>
</feature>
<evidence type="ECO:0000256" key="5">
    <source>
        <dbReference type="ARBA" id="ARBA00023002"/>
    </source>
</evidence>
<feature type="binding site" evidence="7">
    <location>
        <position position="227"/>
    </location>
    <ligand>
        <name>substrate</name>
    </ligand>
</feature>
<keyword evidence="6 7" id="KW-0119">Carbohydrate metabolism</keyword>
<feature type="binding site" evidence="7">
    <location>
        <position position="246"/>
    </location>
    <ligand>
        <name>substrate</name>
    </ligand>
</feature>
<dbReference type="PANTHER" id="PTHR23429:SF0">
    <property type="entry name" value="GLUCOSE-6-PHOSPHATE 1-DEHYDROGENASE"/>
    <property type="match status" value="1"/>
</dbReference>
<dbReference type="PRINTS" id="PR00079">
    <property type="entry name" value="G6PDHDRGNASE"/>
</dbReference>
<feature type="binding site" evidence="7">
    <location>
        <position position="189"/>
    </location>
    <ligand>
        <name>substrate</name>
    </ligand>
</feature>
<dbReference type="SUPFAM" id="SSF51735">
    <property type="entry name" value="NAD(P)-binding Rossmann-fold domains"/>
    <property type="match status" value="1"/>
</dbReference>
<evidence type="ECO:0000256" key="6">
    <source>
        <dbReference type="ARBA" id="ARBA00023277"/>
    </source>
</evidence>
<feature type="binding site" evidence="7">
    <location>
        <position position="159"/>
    </location>
    <ligand>
        <name>NADP(+)</name>
        <dbReference type="ChEBI" id="CHEBI:58349"/>
    </ligand>
</feature>
<dbReference type="NCBIfam" id="TIGR00871">
    <property type="entry name" value="zwf"/>
    <property type="match status" value="1"/>
</dbReference>
<dbReference type="PANTHER" id="PTHR23429">
    <property type="entry name" value="GLUCOSE-6-PHOSPHATE 1-DEHYDROGENASE G6PD"/>
    <property type="match status" value="1"/>
</dbReference>
<comment type="caution">
    <text evidence="7">Lacks conserved residue(s) required for the propagation of feature annotation.</text>
</comment>
<dbReference type="UniPathway" id="UPA00115">
    <property type="reaction ID" value="UER00408"/>
</dbReference>
<keyword evidence="3 7" id="KW-0313">Glucose metabolism</keyword>
<feature type="binding site" evidence="7">
    <location>
        <position position="193"/>
    </location>
    <ligand>
        <name>substrate</name>
    </ligand>
</feature>
<evidence type="ECO:0000313" key="11">
    <source>
        <dbReference type="Proteomes" id="UP000176666"/>
    </source>
</evidence>
<dbReference type="InterPro" id="IPR036291">
    <property type="entry name" value="NAD(P)-bd_dom_sf"/>
</dbReference>
<dbReference type="PROSITE" id="PS00069">
    <property type="entry name" value="G6P_DEHYDROGENASE"/>
    <property type="match status" value="1"/>
</dbReference>
<dbReference type="Pfam" id="PF00479">
    <property type="entry name" value="G6PD_N"/>
    <property type="match status" value="1"/>
</dbReference>
<dbReference type="PIRSF" id="PIRSF000110">
    <property type="entry name" value="G6PD"/>
    <property type="match status" value="1"/>
</dbReference>
<proteinExistence type="inferred from homology"/>
<comment type="function">
    <text evidence="7">Catalyzes the oxidation of glucose 6-phosphate to 6-phosphogluconolactone.</text>
</comment>
<dbReference type="GO" id="GO:0050661">
    <property type="term" value="F:NADP binding"/>
    <property type="evidence" value="ECO:0007669"/>
    <property type="project" value="UniProtKB-UniRule"/>
</dbReference>
<comment type="similarity">
    <text evidence="2 7">Belongs to the glucose-6-phosphate dehydrogenase family.</text>
</comment>
<keyword evidence="4 7" id="KW-0521">NADP</keyword>
<dbReference type="EMBL" id="MFBJ01000057">
    <property type="protein sequence ID" value="OGD95282.1"/>
    <property type="molecule type" value="Genomic_DNA"/>
</dbReference>
<dbReference type="InterPro" id="IPR019796">
    <property type="entry name" value="G6P_DH_AS"/>
</dbReference>
<dbReference type="GO" id="GO:0006006">
    <property type="term" value="P:glucose metabolic process"/>
    <property type="evidence" value="ECO:0007669"/>
    <property type="project" value="UniProtKB-KW"/>
</dbReference>
<feature type="domain" description="Glucose-6-phosphate dehydrogenase C-terminal" evidence="9">
    <location>
        <begin position="200"/>
        <end position="484"/>
    </location>
</feature>
<dbReference type="GO" id="GO:0004345">
    <property type="term" value="F:glucose-6-phosphate dehydrogenase activity"/>
    <property type="evidence" value="ECO:0007669"/>
    <property type="project" value="UniProtKB-UniRule"/>
</dbReference>
<feature type="active site" description="Proton acceptor" evidence="7">
    <location>
        <position position="251"/>
    </location>
</feature>
<feature type="binding site" evidence="7">
    <location>
        <begin position="21"/>
        <end position="28"/>
    </location>
    <ligand>
        <name>NADP(+)</name>
        <dbReference type="ChEBI" id="CHEBI:58349"/>
    </ligand>
</feature>